<comment type="caution">
    <text evidence="1">The sequence shown here is derived from an EMBL/GenBank/DDBJ whole genome shotgun (WGS) entry which is preliminary data.</text>
</comment>
<proteinExistence type="predicted"/>
<keyword evidence="2" id="KW-1185">Reference proteome</keyword>
<accession>A0ABW7FR52</accession>
<dbReference type="EMBL" id="JBIGHZ010000001">
    <property type="protein sequence ID" value="MFG6446763.1"/>
    <property type="molecule type" value="Genomic_DNA"/>
</dbReference>
<dbReference type="Proteomes" id="UP001606099">
    <property type="component" value="Unassembled WGS sequence"/>
</dbReference>
<organism evidence="1 2">
    <name type="scientific">Roseateles rivi</name>
    <dbReference type="NCBI Taxonomy" id="3299028"/>
    <lineage>
        <taxon>Bacteria</taxon>
        <taxon>Pseudomonadati</taxon>
        <taxon>Pseudomonadota</taxon>
        <taxon>Betaproteobacteria</taxon>
        <taxon>Burkholderiales</taxon>
        <taxon>Sphaerotilaceae</taxon>
        <taxon>Roseateles</taxon>
    </lineage>
</organism>
<name>A0ABW7FR52_9BURK</name>
<protein>
    <submittedName>
        <fullName evidence="1">Uncharacterized protein</fullName>
    </submittedName>
</protein>
<reference evidence="1 2" key="1">
    <citation type="submission" date="2024-08" db="EMBL/GenBank/DDBJ databases">
        <authorList>
            <person name="Lu H."/>
        </authorList>
    </citation>
    <scope>NUCLEOTIDE SEQUENCE [LARGE SCALE GENOMIC DNA]</scope>
    <source>
        <strain evidence="1 2">BYS180W</strain>
    </source>
</reference>
<evidence type="ECO:0000313" key="1">
    <source>
        <dbReference type="EMBL" id="MFG6446763.1"/>
    </source>
</evidence>
<gene>
    <name evidence="1" type="ORF">ACG0Z6_00750</name>
</gene>
<evidence type="ECO:0000313" key="2">
    <source>
        <dbReference type="Proteomes" id="UP001606099"/>
    </source>
</evidence>
<sequence>MKKATACAVAFYLGFADAKAVLYSPAAARSIAALWSSFTSAARL</sequence>